<dbReference type="InterPro" id="IPR002748">
    <property type="entry name" value="CbiD"/>
</dbReference>
<evidence type="ECO:0000256" key="3">
    <source>
        <dbReference type="ARBA" id="ARBA00022679"/>
    </source>
</evidence>
<accession>A0A848BW37</accession>
<dbReference type="GO" id="GO:0008168">
    <property type="term" value="F:methyltransferase activity"/>
    <property type="evidence" value="ECO:0007669"/>
    <property type="project" value="UniProtKB-UniRule"/>
</dbReference>
<keyword evidence="2 5" id="KW-0489">Methyltransferase</keyword>
<keyword evidence="3 5" id="KW-0808">Transferase</keyword>
<evidence type="ECO:0000256" key="5">
    <source>
        <dbReference type="HAMAP-Rule" id="MF_00787"/>
    </source>
</evidence>
<name>A0A848BW37_9FIRM</name>
<evidence type="ECO:0000256" key="2">
    <source>
        <dbReference type="ARBA" id="ARBA00022603"/>
    </source>
</evidence>
<dbReference type="GO" id="GO:0032259">
    <property type="term" value="P:methylation"/>
    <property type="evidence" value="ECO:0007669"/>
    <property type="project" value="UniProtKB-KW"/>
</dbReference>
<comment type="catalytic activity">
    <reaction evidence="5">
        <text>Co-precorrin-5B + S-adenosyl-L-methionine = Co-precorrin-6A + S-adenosyl-L-homocysteine</text>
        <dbReference type="Rhea" id="RHEA:26285"/>
        <dbReference type="ChEBI" id="CHEBI:57856"/>
        <dbReference type="ChEBI" id="CHEBI:59789"/>
        <dbReference type="ChEBI" id="CHEBI:60063"/>
        <dbReference type="ChEBI" id="CHEBI:60064"/>
        <dbReference type="EC" id="2.1.1.195"/>
    </reaction>
</comment>
<dbReference type="HAMAP" id="MF_00787">
    <property type="entry name" value="CbiD"/>
    <property type="match status" value="1"/>
</dbReference>
<dbReference type="GO" id="GO:0019251">
    <property type="term" value="P:anaerobic cobalamin biosynthetic process"/>
    <property type="evidence" value="ECO:0007669"/>
    <property type="project" value="UniProtKB-UniRule"/>
</dbReference>
<dbReference type="InterPro" id="IPR036074">
    <property type="entry name" value="CbiD_sf"/>
</dbReference>
<evidence type="ECO:0000313" key="7">
    <source>
        <dbReference type="Proteomes" id="UP000591071"/>
    </source>
</evidence>
<proteinExistence type="inferred from homology"/>
<protein>
    <recommendedName>
        <fullName evidence="5">Cobalt-precorrin-5B C(1)-methyltransferase</fullName>
        <ecNumber evidence="5">2.1.1.195</ecNumber>
    </recommendedName>
    <alternativeName>
        <fullName evidence="5">Cobalt-precorrin-6A synthase</fullName>
    </alternativeName>
</protein>
<dbReference type="Gene3D" id="3.30.2110.10">
    <property type="entry name" value="CbiD-like"/>
    <property type="match status" value="1"/>
</dbReference>
<organism evidence="6 7">
    <name type="scientific">Megasphaera hexanoica</name>
    <dbReference type="NCBI Taxonomy" id="1675036"/>
    <lineage>
        <taxon>Bacteria</taxon>
        <taxon>Bacillati</taxon>
        <taxon>Bacillota</taxon>
        <taxon>Negativicutes</taxon>
        <taxon>Veillonellales</taxon>
        <taxon>Veillonellaceae</taxon>
        <taxon>Megasphaera</taxon>
    </lineage>
</organism>
<dbReference type="EC" id="2.1.1.195" evidence="5"/>
<reference evidence="6 7" key="1">
    <citation type="submission" date="2020-04" db="EMBL/GenBank/DDBJ databases">
        <authorList>
            <person name="Hitch T.C.A."/>
            <person name="Wylensek D."/>
            <person name="Clavel T."/>
        </authorList>
    </citation>
    <scope>NUCLEOTIDE SEQUENCE [LARGE SCALE GENOMIC DNA]</scope>
    <source>
        <strain evidence="6 7">Oil-RF-744-FAT-WT-6-1</strain>
    </source>
</reference>
<dbReference type="PANTHER" id="PTHR35863:SF1">
    <property type="entry name" value="COBALT-PRECORRIN-5B C(1)-METHYLTRANSFERASE"/>
    <property type="match status" value="1"/>
</dbReference>
<dbReference type="AlphaFoldDB" id="A0A848BW37"/>
<comment type="pathway">
    <text evidence="5">Cofactor biosynthesis; adenosylcobalamin biosynthesis; cob(II)yrinate a,c-diamide from sirohydrochlorin (anaerobic route): step 6/10.</text>
</comment>
<keyword evidence="1 5" id="KW-0169">Cobalamin biosynthesis</keyword>
<dbReference type="PANTHER" id="PTHR35863">
    <property type="entry name" value="COBALT-PRECORRIN-5B C(1)-METHYLTRANSFERASE"/>
    <property type="match status" value="1"/>
</dbReference>
<dbReference type="EMBL" id="JABAFG010000018">
    <property type="protein sequence ID" value="NME29028.1"/>
    <property type="molecule type" value="Genomic_DNA"/>
</dbReference>
<evidence type="ECO:0000256" key="4">
    <source>
        <dbReference type="ARBA" id="ARBA00022691"/>
    </source>
</evidence>
<keyword evidence="4 5" id="KW-0949">S-adenosyl-L-methionine</keyword>
<dbReference type="RefSeq" id="WP_170087924.1">
    <property type="nucleotide sequence ID" value="NZ_JABAFG010000018.1"/>
</dbReference>
<dbReference type="NCBIfam" id="TIGR00312">
    <property type="entry name" value="cbiD"/>
    <property type="match status" value="1"/>
</dbReference>
<comment type="caution">
    <text evidence="6">The sequence shown here is derived from an EMBL/GenBank/DDBJ whole genome shotgun (WGS) entry which is preliminary data.</text>
</comment>
<dbReference type="UniPathway" id="UPA00148">
    <property type="reaction ID" value="UER00227"/>
</dbReference>
<dbReference type="PIRSF" id="PIRSF026782">
    <property type="entry name" value="CbiD"/>
    <property type="match status" value="1"/>
</dbReference>
<evidence type="ECO:0000313" key="6">
    <source>
        <dbReference type="EMBL" id="NME29028.1"/>
    </source>
</evidence>
<dbReference type="SUPFAM" id="SSF111342">
    <property type="entry name" value="CbiD-like"/>
    <property type="match status" value="1"/>
</dbReference>
<gene>
    <name evidence="5 6" type="primary">cbiD</name>
    <name evidence="6" type="ORF">HF872_10410</name>
</gene>
<dbReference type="Pfam" id="PF01888">
    <property type="entry name" value="CbiD"/>
    <property type="match status" value="1"/>
</dbReference>
<comment type="similarity">
    <text evidence="5">Belongs to the CbiD family.</text>
</comment>
<dbReference type="Proteomes" id="UP000591071">
    <property type="component" value="Unassembled WGS sequence"/>
</dbReference>
<evidence type="ECO:0000256" key="1">
    <source>
        <dbReference type="ARBA" id="ARBA00022573"/>
    </source>
</evidence>
<sequence>MDTYKIVQGKKLRCGYTTGSCAAAAAKAAARMLFTGMPVAIVRLMTPRGIGLELEPEEVSIGPDRVTCAIRKDSGDDPDITDGMLVFATVEKTGEGIRLCGGPGVGRVTRDGLSCPKGGPAINPTPRRMIEEAVRREAQRAGYSGGLVVTISIPGGETLAARTFNPRLGIEGGLSVLGTSGIVDPMSEQALIDTIHTEMNSRKADGVRHLLAFFGNYGVDFSRDVLHLDVSQRVTCSNYVGELLDYAVYEGFEDVLLIGHTGKLIKLAMGIMNTHSLYADGRMEFMALQAMLCGAGRDTGRRIYECTTTDTAIEILIEAQLLGPVMTAAAGKIQYYMDQRVHGEIRCGAMMFSNRYGVLAQTPRAEELLAFHQKEKAE</sequence>
<comment type="function">
    <text evidence="5">Catalyzes the methylation of C-1 in cobalt-precorrin-5B to form cobalt-precorrin-6A.</text>
</comment>